<protein>
    <recommendedName>
        <fullName evidence="3">Ig-like domain-containing protein</fullName>
    </recommendedName>
</protein>
<reference evidence="5" key="3">
    <citation type="submission" date="2015-06" db="UniProtKB">
        <authorList>
            <consortium name="EnsemblMetazoa"/>
        </authorList>
    </citation>
    <scope>IDENTIFICATION</scope>
</reference>
<evidence type="ECO:0000313" key="5">
    <source>
        <dbReference type="EnsemblMetazoa" id="HelroP170138"/>
    </source>
</evidence>
<dbReference type="EMBL" id="AMQM01003480">
    <property type="status" value="NOT_ANNOTATED_CDS"/>
    <property type="molecule type" value="Genomic_DNA"/>
</dbReference>
<dbReference type="PANTHER" id="PTHR46607">
    <property type="entry name" value="SEC14 DOMAIN AND SPECTRIN REPEAT-CONTAINING PROTEIN 1"/>
    <property type="match status" value="1"/>
</dbReference>
<dbReference type="GeneID" id="20203094"/>
<dbReference type="eggNOG" id="KOG4240">
    <property type="taxonomic scope" value="Eukaryota"/>
</dbReference>
<evidence type="ECO:0000313" key="6">
    <source>
        <dbReference type="Proteomes" id="UP000015101"/>
    </source>
</evidence>
<dbReference type="Gene3D" id="2.60.40.10">
    <property type="entry name" value="Immunoglobulins"/>
    <property type="match status" value="1"/>
</dbReference>
<evidence type="ECO:0000256" key="1">
    <source>
        <dbReference type="SAM" id="Coils"/>
    </source>
</evidence>
<dbReference type="CTD" id="20203094"/>
<feature type="region of interest" description="Disordered" evidence="2">
    <location>
        <begin position="742"/>
        <end position="767"/>
    </location>
</feature>
<dbReference type="GO" id="GO:0043325">
    <property type="term" value="F:phosphatidylinositol-3,4-bisphosphate binding"/>
    <property type="evidence" value="ECO:0000318"/>
    <property type="project" value="GO_Central"/>
</dbReference>
<feature type="domain" description="Ig-like" evidence="3">
    <location>
        <begin position="1150"/>
        <end position="1250"/>
    </location>
</feature>
<dbReference type="KEGG" id="hro:HELRODRAFT_170138"/>
<feature type="coiled-coil region" evidence="1">
    <location>
        <begin position="405"/>
        <end position="432"/>
    </location>
</feature>
<dbReference type="GO" id="GO:0080025">
    <property type="term" value="F:phosphatidylinositol-3,5-bisphosphate binding"/>
    <property type="evidence" value="ECO:0000318"/>
    <property type="project" value="GO_Central"/>
</dbReference>
<dbReference type="GO" id="GO:0032266">
    <property type="term" value="F:phosphatidylinositol-3-phosphate binding"/>
    <property type="evidence" value="ECO:0000318"/>
    <property type="project" value="GO_Central"/>
</dbReference>
<dbReference type="SUPFAM" id="SSF48726">
    <property type="entry name" value="Immunoglobulin"/>
    <property type="match status" value="1"/>
</dbReference>
<dbReference type="PANTHER" id="PTHR46607:SF1">
    <property type="entry name" value="SEC14 DOMAIN AND SPECTRIN REPEAT-CONTAINING PROTEIN 1"/>
    <property type="match status" value="1"/>
</dbReference>
<dbReference type="STRING" id="6412.T1F2P5"/>
<dbReference type="RefSeq" id="XP_009014201.1">
    <property type="nucleotide sequence ID" value="XM_009015953.1"/>
</dbReference>
<dbReference type="EnsemblMetazoa" id="HelroT170138">
    <property type="protein sequence ID" value="HelroP170138"/>
    <property type="gene ID" value="HelroG170138"/>
</dbReference>
<keyword evidence="1" id="KW-0175">Coiled coil</keyword>
<dbReference type="Proteomes" id="UP000015101">
    <property type="component" value="Unassembled WGS sequence"/>
</dbReference>
<dbReference type="GO" id="GO:0005546">
    <property type="term" value="F:phosphatidylinositol-4,5-bisphosphate binding"/>
    <property type="evidence" value="ECO:0000318"/>
    <property type="project" value="GO_Central"/>
</dbReference>
<accession>T1F2P5</accession>
<dbReference type="InParanoid" id="T1F2P5"/>
<dbReference type="GO" id="GO:0010314">
    <property type="term" value="F:phosphatidylinositol-5-phosphate binding"/>
    <property type="evidence" value="ECO:0000318"/>
    <property type="project" value="GO_Central"/>
</dbReference>
<dbReference type="InterPro" id="IPR013783">
    <property type="entry name" value="Ig-like_fold"/>
</dbReference>
<dbReference type="InterPro" id="IPR036179">
    <property type="entry name" value="Ig-like_dom_sf"/>
</dbReference>
<dbReference type="PROSITE" id="PS50835">
    <property type="entry name" value="IG_LIKE"/>
    <property type="match status" value="1"/>
</dbReference>
<dbReference type="Pfam" id="PF07679">
    <property type="entry name" value="I-set"/>
    <property type="match status" value="1"/>
</dbReference>
<keyword evidence="6" id="KW-1185">Reference proteome</keyword>
<name>T1F2P5_HELRO</name>
<reference evidence="6" key="1">
    <citation type="submission" date="2012-12" db="EMBL/GenBank/DDBJ databases">
        <authorList>
            <person name="Hellsten U."/>
            <person name="Grimwood J."/>
            <person name="Chapman J.A."/>
            <person name="Shapiro H."/>
            <person name="Aerts A."/>
            <person name="Otillar R.P."/>
            <person name="Terry A.Y."/>
            <person name="Boore J.L."/>
            <person name="Simakov O."/>
            <person name="Marletaz F."/>
            <person name="Cho S.-J."/>
            <person name="Edsinger-Gonzales E."/>
            <person name="Havlak P."/>
            <person name="Kuo D.-H."/>
            <person name="Larsson T."/>
            <person name="Lv J."/>
            <person name="Arendt D."/>
            <person name="Savage R."/>
            <person name="Osoegawa K."/>
            <person name="de Jong P."/>
            <person name="Lindberg D.R."/>
            <person name="Seaver E.C."/>
            <person name="Weisblat D.A."/>
            <person name="Putnam N.H."/>
            <person name="Grigoriev I.V."/>
            <person name="Rokhsar D.S."/>
        </authorList>
    </citation>
    <scope>NUCLEOTIDE SEQUENCE</scope>
</reference>
<dbReference type="HOGENOM" id="CLU_253197_0_0_1"/>
<evidence type="ECO:0000259" key="3">
    <source>
        <dbReference type="PROSITE" id="PS50835"/>
    </source>
</evidence>
<organism evidence="5 6">
    <name type="scientific">Helobdella robusta</name>
    <name type="common">Californian leech</name>
    <dbReference type="NCBI Taxonomy" id="6412"/>
    <lineage>
        <taxon>Eukaryota</taxon>
        <taxon>Metazoa</taxon>
        <taxon>Spiralia</taxon>
        <taxon>Lophotrochozoa</taxon>
        <taxon>Annelida</taxon>
        <taxon>Clitellata</taxon>
        <taxon>Hirudinea</taxon>
        <taxon>Rhynchobdellida</taxon>
        <taxon>Glossiphoniidae</taxon>
        <taxon>Helobdella</taxon>
    </lineage>
</organism>
<gene>
    <name evidence="5" type="primary">20203094</name>
    <name evidence="4" type="ORF">HELRODRAFT_170138</name>
</gene>
<evidence type="ECO:0000256" key="2">
    <source>
        <dbReference type="SAM" id="MobiDB-lite"/>
    </source>
</evidence>
<proteinExistence type="predicted"/>
<dbReference type="EMBL" id="KB096183">
    <property type="protein sequence ID" value="ESO07590.1"/>
    <property type="molecule type" value="Genomic_DNA"/>
</dbReference>
<dbReference type="GO" id="GO:0070273">
    <property type="term" value="F:phosphatidylinositol-4-phosphate binding"/>
    <property type="evidence" value="ECO:0000318"/>
    <property type="project" value="GO_Central"/>
</dbReference>
<dbReference type="InterPro" id="IPR007110">
    <property type="entry name" value="Ig-like_dom"/>
</dbReference>
<sequence length="1419" mass="163551">MSNSRYSELTSLTEYQLFERRFGNTVEASQIYDLLKLKIAYLTGGKSEKQGPLILFPSSSGVGKTSEQDVITCLKEVSAKRGFTIIIDNKTNLYNNLLNFVLLCCQKAYGSALSEVYVVDDLVKKQFNIDPQITPAKFIESYNKEMKNMLLEMDQFTKGATNVILQSTSFQRPSQQLSSSSSSHYLDLQALWNDYEVVRNNCLALIAKGIDFMKGRHTPTEDEFIIKDRTNRLVKSLEEKLNRLEGVWRFKEGEERRRSDYYELQSNIKTVIDWILGPGEKLLMSNTSIGRSLEEADQLRRHQEQLELKCLDSYGRYAELRHKVEEYVANTNNNNTNTSTNNMNNDLTELLALKDRMDKVCKDFASRLETRRNLVVSSVRFYKLIKEILLTLNDLLLLMNRDITHNELEQIVDQFNNKVDQMDLKLMMAEREGVTLVGELSNPPPHLQPIQNINRVDDVRYVESCLQQINQELSNNRNDINFRKLQLKQMLQLKVCEDNVEQAIVWIQELNDILNSEVESQSLAFNQPPTSQLSINRLPTLQQLEETKEKLNKGEKTALDSYEYGQKNLQAALYLRRSMQEDTEVNLDQADRLHDVWMTFKKGVSERAARRNDLAIFDLKSNQFLTATDQLLNKLIMNKTSTISVPRPPLTTANDSNKEVLKDFLKRRRVLENSHKQLREEGQHLHQRFQKPLLVGQGDEKKIKFEDSEMIERVRERLRKMDERMTELAGRWDIDGMVSEDVQQNSTIRGPQPLSQSRQGSSKIPSQQNVAHIGMKNMMKNNVNNNMNNNVNNNMNKNVNNYNNMNYYAGSDGTGKGGSQLRDDSFNEYKYVENQLRSWLGGHVMNELSTCNIIGQTQESAEFFSNRHRKLLRDIETNEDDLMRCPRNKQVQQVDQVLLQQVRFVKGLVANRIQFASSFAEYLLLLQKASSFVSLMEGNGKQQTTGSIQDNAMFEKDVSLIKSLDEYEGKLARHAQLVFNWADHHKLKEDSNFDCNPSINFVVQSFNDWKAKKEQLKSEFFERRRAKNEFNSRAINDKSQNNMENSFSLELNKVMSTFSNLTLQLNEDIEDLNNQLTGSSPSTRNMGAINDQLFRIQNNLDRLQQSKQASQFRNELHNLKKNVEGLKTFVARAVHFDVLSQNFSLDQKVPSGDNKINLFGQHLEPVRNVNIRKGEVLRLSSKLNLFPYVGHQIKWFKNEREIMRDDERYRYNDVEGASRSELVLEDVDDDDVGVYSCVVVGDGRRQIDVADVFQVSVQDFTDPHASILGHLFPPFPFVNQCCNSCLFKGACCQDTDELAMFRTTFPEENSASINTLSSGAGTEHYRSFQWMSYVHLTDCLRADLWLNTSIGILHLYPSPLLNHRRILSLQQLSSMNCLKWKMFGVRHAVLLHKVDLIRQNGLRRDDQPSGRISLGGTVV</sequence>
<dbReference type="InterPro" id="IPR013098">
    <property type="entry name" value="Ig_I-set"/>
</dbReference>
<reference evidence="4 6" key="2">
    <citation type="journal article" date="2013" name="Nature">
        <title>Insights into bilaterian evolution from three spiralian genomes.</title>
        <authorList>
            <person name="Simakov O."/>
            <person name="Marletaz F."/>
            <person name="Cho S.J."/>
            <person name="Edsinger-Gonzales E."/>
            <person name="Havlak P."/>
            <person name="Hellsten U."/>
            <person name="Kuo D.H."/>
            <person name="Larsson T."/>
            <person name="Lv J."/>
            <person name="Arendt D."/>
            <person name="Savage R."/>
            <person name="Osoegawa K."/>
            <person name="de Jong P."/>
            <person name="Grimwood J."/>
            <person name="Chapman J.A."/>
            <person name="Shapiro H."/>
            <person name="Aerts A."/>
            <person name="Otillar R.P."/>
            <person name="Terry A.Y."/>
            <person name="Boore J.L."/>
            <person name="Grigoriev I.V."/>
            <person name="Lindberg D.R."/>
            <person name="Seaver E.C."/>
            <person name="Weisblat D.A."/>
            <person name="Putnam N.H."/>
            <person name="Rokhsar D.S."/>
        </authorList>
    </citation>
    <scope>NUCLEOTIDE SEQUENCE</scope>
</reference>
<dbReference type="Gene3D" id="1.20.58.60">
    <property type="match status" value="1"/>
</dbReference>
<dbReference type="OrthoDB" id="5859883at2759"/>
<evidence type="ECO:0000313" key="4">
    <source>
        <dbReference type="EMBL" id="ESO07590.1"/>
    </source>
</evidence>